<reference evidence="1 2" key="1">
    <citation type="submission" date="2024-09" db="EMBL/GenBank/DDBJ databases">
        <authorList>
            <person name="Sun Q."/>
            <person name="Mori K."/>
        </authorList>
    </citation>
    <scope>NUCLEOTIDE SEQUENCE [LARGE SCALE GENOMIC DNA]</scope>
    <source>
        <strain evidence="1 2">CCM 8626</strain>
    </source>
</reference>
<dbReference type="Proteomes" id="UP001589792">
    <property type="component" value="Unassembled WGS sequence"/>
</dbReference>
<gene>
    <name evidence="1" type="ORF">ACFFJ3_13065</name>
</gene>
<evidence type="ECO:0000313" key="1">
    <source>
        <dbReference type="EMBL" id="MFC0227427.1"/>
    </source>
</evidence>
<name>A0ABV6EEK6_9GAMM</name>
<comment type="caution">
    <text evidence="1">The sequence shown here is derived from an EMBL/GenBank/DDBJ whole genome shotgun (WGS) entry which is preliminary data.</text>
</comment>
<organism evidence="1 2">
    <name type="scientific">Serratia aquatilis</name>
    <dbReference type="NCBI Taxonomy" id="1737515"/>
    <lineage>
        <taxon>Bacteria</taxon>
        <taxon>Pseudomonadati</taxon>
        <taxon>Pseudomonadota</taxon>
        <taxon>Gammaproteobacteria</taxon>
        <taxon>Enterobacterales</taxon>
        <taxon>Yersiniaceae</taxon>
        <taxon>Serratia</taxon>
    </lineage>
</organism>
<proteinExistence type="predicted"/>
<accession>A0ABV6EEK6</accession>
<evidence type="ECO:0000313" key="2">
    <source>
        <dbReference type="Proteomes" id="UP001589792"/>
    </source>
</evidence>
<protein>
    <submittedName>
        <fullName evidence="1">Uncharacterized protein</fullName>
    </submittedName>
</protein>
<dbReference type="EMBL" id="JBHLXG010000010">
    <property type="protein sequence ID" value="MFC0227427.1"/>
    <property type="molecule type" value="Genomic_DNA"/>
</dbReference>
<keyword evidence="2" id="KW-1185">Reference proteome</keyword>
<dbReference type="RefSeq" id="WP_380675966.1">
    <property type="nucleotide sequence ID" value="NZ_CP173186.1"/>
</dbReference>
<sequence length="52" mass="6090">MSNEDTVQNFEERVDALAEEILMRYVMDGMAAKEEVKQLLIEFAENERSKTH</sequence>